<dbReference type="InterPro" id="IPR026881">
    <property type="entry name" value="WYL_dom"/>
</dbReference>
<evidence type="ECO:0000313" key="4">
    <source>
        <dbReference type="Proteomes" id="UP001228446"/>
    </source>
</evidence>
<evidence type="ECO:0000259" key="1">
    <source>
        <dbReference type="Pfam" id="PF08279"/>
    </source>
</evidence>
<dbReference type="Pfam" id="PF08279">
    <property type="entry name" value="HTH_11"/>
    <property type="match status" value="1"/>
</dbReference>
<dbReference type="InterPro" id="IPR036390">
    <property type="entry name" value="WH_DNA-bd_sf"/>
</dbReference>
<evidence type="ECO:0000313" key="3">
    <source>
        <dbReference type="EMBL" id="MDQ8832460.1"/>
    </source>
</evidence>
<reference evidence="3 4" key="1">
    <citation type="submission" date="2023-08" db="EMBL/GenBank/DDBJ databases">
        <title>Streptococcus ruminantium-associated sheep mastitis outbreak detected in Italy is distinct from bovine isolates.</title>
        <authorList>
            <person name="Rosa M.N."/>
            <person name="Vezina B."/>
            <person name="Tola S."/>
        </authorList>
    </citation>
    <scope>NUCLEOTIDE SEQUENCE [LARGE SCALE GENOMIC DNA]</scope>
    <source>
        <strain evidence="3 4">OM6730</strain>
    </source>
</reference>
<gene>
    <name evidence="3" type="ORF">RFF62_01365</name>
</gene>
<dbReference type="Pfam" id="PF13280">
    <property type="entry name" value="WYL"/>
    <property type="match status" value="1"/>
</dbReference>
<dbReference type="SUPFAM" id="SSF46785">
    <property type="entry name" value="Winged helix' DNA-binding domain"/>
    <property type="match status" value="1"/>
</dbReference>
<feature type="domain" description="Helix-turn-helix type 11" evidence="1">
    <location>
        <begin position="6"/>
        <end position="58"/>
    </location>
</feature>
<name>A0ABU1B1S0_9STRE</name>
<dbReference type="InterPro" id="IPR051534">
    <property type="entry name" value="CBASS_pafABC_assoc_protein"/>
</dbReference>
<accession>A0ABU1B1S0</accession>
<sequence>MNKSERLNDMMIYLNNKSYFNLTDLMEKYNISRSTAIRDVQSLEQIGMPIFSEHGRYGRYGILKNRLLSPIIFTTDEMYAMYFSMLTLKEYQSTPFDLDLQKLKLKFESCISKEHKLNLDRMETVFSFTSLKQVNNCPFLKDVLYLSINYSVCDITYKSKNNDYKYTVQFLNVSTSFGQWYVTAYNYDNDKMQVFRCDKILSLSINENKEPVDNYRIETLKKKEFQGKEFYRF</sequence>
<dbReference type="Proteomes" id="UP001228446">
    <property type="component" value="Unassembled WGS sequence"/>
</dbReference>
<dbReference type="PANTHER" id="PTHR34580:SF9">
    <property type="entry name" value="SLL5097 PROTEIN"/>
    <property type="match status" value="1"/>
</dbReference>
<dbReference type="PANTHER" id="PTHR34580">
    <property type="match status" value="1"/>
</dbReference>
<comment type="caution">
    <text evidence="3">The sequence shown here is derived from an EMBL/GenBank/DDBJ whole genome shotgun (WGS) entry which is preliminary data.</text>
</comment>
<dbReference type="InterPro" id="IPR036388">
    <property type="entry name" value="WH-like_DNA-bd_sf"/>
</dbReference>
<dbReference type="InterPro" id="IPR013196">
    <property type="entry name" value="HTH_11"/>
</dbReference>
<dbReference type="EMBL" id="JAVIBX010000003">
    <property type="protein sequence ID" value="MDQ8832460.1"/>
    <property type="molecule type" value="Genomic_DNA"/>
</dbReference>
<dbReference type="RefSeq" id="WP_308938467.1">
    <property type="nucleotide sequence ID" value="NZ_JAVIBP010000003.1"/>
</dbReference>
<dbReference type="PROSITE" id="PS52050">
    <property type="entry name" value="WYL"/>
    <property type="match status" value="1"/>
</dbReference>
<evidence type="ECO:0000259" key="2">
    <source>
        <dbReference type="Pfam" id="PF13280"/>
    </source>
</evidence>
<keyword evidence="4" id="KW-1185">Reference proteome</keyword>
<organism evidence="3 4">
    <name type="scientific">Streptococcus ruminantium</name>
    <dbReference type="NCBI Taxonomy" id="1917441"/>
    <lineage>
        <taxon>Bacteria</taxon>
        <taxon>Bacillati</taxon>
        <taxon>Bacillota</taxon>
        <taxon>Bacilli</taxon>
        <taxon>Lactobacillales</taxon>
        <taxon>Streptococcaceae</taxon>
        <taxon>Streptococcus</taxon>
    </lineage>
</organism>
<feature type="domain" description="WYL" evidence="2">
    <location>
        <begin position="152"/>
        <end position="203"/>
    </location>
</feature>
<proteinExistence type="predicted"/>
<dbReference type="Gene3D" id="1.10.10.10">
    <property type="entry name" value="Winged helix-like DNA-binding domain superfamily/Winged helix DNA-binding domain"/>
    <property type="match status" value="1"/>
</dbReference>
<protein>
    <submittedName>
        <fullName evidence="3">HTH domain-containing protein</fullName>
    </submittedName>
</protein>